<comment type="caution">
    <text evidence="2">Lacks conserved residue(s) required for the propagation of feature annotation.</text>
</comment>
<evidence type="ECO:0000256" key="3">
    <source>
        <dbReference type="SAM" id="MobiDB-lite"/>
    </source>
</evidence>
<evidence type="ECO:0000313" key="6">
    <source>
        <dbReference type="EMBL" id="RMB97826.1"/>
    </source>
</evidence>
<accession>A0A3M0JSI5</accession>
<dbReference type="InterPro" id="IPR000436">
    <property type="entry name" value="Sushi_SCR_CCP_dom"/>
</dbReference>
<keyword evidence="7" id="KW-1185">Reference proteome</keyword>
<dbReference type="Proteomes" id="UP000269221">
    <property type="component" value="Unassembled WGS sequence"/>
</dbReference>
<reference evidence="6 7" key="1">
    <citation type="submission" date="2018-07" db="EMBL/GenBank/DDBJ databases">
        <title>A high quality draft genome assembly of the barn swallow (H. rustica rustica).</title>
        <authorList>
            <person name="Formenti G."/>
            <person name="Chiara M."/>
            <person name="Poveda L."/>
            <person name="Francoijs K.-J."/>
            <person name="Bonisoli-Alquati A."/>
            <person name="Canova L."/>
            <person name="Gianfranceschi L."/>
            <person name="Horner D.S."/>
            <person name="Saino N."/>
        </authorList>
    </citation>
    <scope>NUCLEOTIDE SEQUENCE [LARGE SCALE GENOMIC DNA]</scope>
    <source>
        <strain evidence="6">Chelidonia</strain>
        <tissue evidence="6">Blood</tissue>
    </source>
</reference>
<dbReference type="EMBL" id="QRBI01000155">
    <property type="protein sequence ID" value="RMB97826.1"/>
    <property type="molecule type" value="Genomic_DNA"/>
</dbReference>
<evidence type="ECO:0000256" key="4">
    <source>
        <dbReference type="SAM" id="SignalP"/>
    </source>
</evidence>
<feature type="region of interest" description="Disordered" evidence="3">
    <location>
        <begin position="108"/>
        <end position="166"/>
    </location>
</feature>
<name>A0A3M0JSI5_HIRRU</name>
<dbReference type="PROSITE" id="PS50923">
    <property type="entry name" value="SUSHI"/>
    <property type="match status" value="1"/>
</dbReference>
<dbReference type="InterPro" id="IPR035976">
    <property type="entry name" value="Sushi/SCR/CCP_sf"/>
</dbReference>
<organism evidence="6 7">
    <name type="scientific">Hirundo rustica rustica</name>
    <dbReference type="NCBI Taxonomy" id="333673"/>
    <lineage>
        <taxon>Eukaryota</taxon>
        <taxon>Metazoa</taxon>
        <taxon>Chordata</taxon>
        <taxon>Craniata</taxon>
        <taxon>Vertebrata</taxon>
        <taxon>Euteleostomi</taxon>
        <taxon>Archelosauria</taxon>
        <taxon>Archosauria</taxon>
        <taxon>Dinosauria</taxon>
        <taxon>Saurischia</taxon>
        <taxon>Theropoda</taxon>
        <taxon>Coelurosauria</taxon>
        <taxon>Aves</taxon>
        <taxon>Neognathae</taxon>
        <taxon>Neoaves</taxon>
        <taxon>Telluraves</taxon>
        <taxon>Australaves</taxon>
        <taxon>Passeriformes</taxon>
        <taxon>Sylvioidea</taxon>
        <taxon>Hirundinidae</taxon>
        <taxon>Hirundo</taxon>
    </lineage>
</organism>
<dbReference type="AlphaFoldDB" id="A0A3M0JSI5"/>
<sequence length="186" mass="20280">MAQEAAPVLLVVLARLVSSTWHEGSGYYLESHTNEVYAEEPPPEPALDYRREIRCHVLPAVLRGSYVCSAGVQMDSRCDYTCLPGYQLEGDRSRICMEDGRWSGSEPICVGPSGGSTPGLVPRSHGSAKAPRDSMNPSRPSGQTWSLPRSAVQIPGERLAEPGKLTATVYWDPPRVRDSADGVIKR</sequence>
<proteinExistence type="predicted"/>
<dbReference type="Gene3D" id="2.10.70.10">
    <property type="entry name" value="Complement Module, domain 1"/>
    <property type="match status" value="1"/>
</dbReference>
<evidence type="ECO:0000259" key="5">
    <source>
        <dbReference type="PROSITE" id="PS50923"/>
    </source>
</evidence>
<feature type="compositionally biased region" description="Polar residues" evidence="3">
    <location>
        <begin position="135"/>
        <end position="147"/>
    </location>
</feature>
<comment type="caution">
    <text evidence="6">The sequence shown here is derived from an EMBL/GenBank/DDBJ whole genome shotgun (WGS) entry which is preliminary data.</text>
</comment>
<keyword evidence="1 2" id="KW-1015">Disulfide bond</keyword>
<feature type="chain" id="PRO_5018304445" description="Sushi domain-containing protein" evidence="4">
    <location>
        <begin position="20"/>
        <end position="186"/>
    </location>
</feature>
<dbReference type="CDD" id="cd00033">
    <property type="entry name" value="CCP"/>
    <property type="match status" value="1"/>
</dbReference>
<keyword evidence="2" id="KW-0768">Sushi</keyword>
<evidence type="ECO:0000313" key="7">
    <source>
        <dbReference type="Proteomes" id="UP000269221"/>
    </source>
</evidence>
<gene>
    <name evidence="6" type="ORF">DUI87_25683</name>
</gene>
<dbReference type="SUPFAM" id="SSF57535">
    <property type="entry name" value="Complement control module/SCR domain"/>
    <property type="match status" value="1"/>
</dbReference>
<evidence type="ECO:0000256" key="2">
    <source>
        <dbReference type="PROSITE-ProRule" id="PRU00302"/>
    </source>
</evidence>
<dbReference type="OrthoDB" id="6136178at2759"/>
<feature type="signal peptide" evidence="4">
    <location>
        <begin position="1"/>
        <end position="19"/>
    </location>
</feature>
<keyword evidence="4" id="KW-0732">Signal</keyword>
<protein>
    <recommendedName>
        <fullName evidence="5">Sushi domain-containing protein</fullName>
    </recommendedName>
</protein>
<evidence type="ECO:0000256" key="1">
    <source>
        <dbReference type="ARBA" id="ARBA00023157"/>
    </source>
</evidence>
<dbReference type="Pfam" id="PF00084">
    <property type="entry name" value="Sushi"/>
    <property type="match status" value="1"/>
</dbReference>
<dbReference type="SMART" id="SM00032">
    <property type="entry name" value="CCP"/>
    <property type="match status" value="1"/>
</dbReference>
<feature type="disulfide bond" evidence="2">
    <location>
        <begin position="82"/>
        <end position="109"/>
    </location>
</feature>
<feature type="domain" description="Sushi" evidence="5">
    <location>
        <begin position="53"/>
        <end position="111"/>
    </location>
</feature>